<dbReference type="SUPFAM" id="SSF50447">
    <property type="entry name" value="Translation proteins"/>
    <property type="match status" value="1"/>
</dbReference>
<evidence type="ECO:0000259" key="6">
    <source>
        <dbReference type="Pfam" id="PF01782"/>
    </source>
</evidence>
<dbReference type="RefSeq" id="WP_147911561.1">
    <property type="nucleotide sequence ID" value="NZ_JBHUEJ010000019.1"/>
</dbReference>
<comment type="caution">
    <text evidence="8">The sequence shown here is derived from an EMBL/GenBank/DDBJ whole genome shotgun (WGS) entry which is preliminary data.</text>
</comment>
<keyword evidence="3 5" id="KW-0698">rRNA processing</keyword>
<evidence type="ECO:0000259" key="7">
    <source>
        <dbReference type="Pfam" id="PF24986"/>
    </source>
</evidence>
<dbReference type="InterPro" id="IPR056792">
    <property type="entry name" value="PRC_RimM"/>
</dbReference>
<evidence type="ECO:0000256" key="2">
    <source>
        <dbReference type="ARBA" id="ARBA00022517"/>
    </source>
</evidence>
<protein>
    <recommendedName>
        <fullName evidence="5">Ribosome maturation factor RimM</fullName>
    </recommendedName>
</protein>
<comment type="subunit">
    <text evidence="5">Binds ribosomal protein uS19.</text>
</comment>
<reference evidence="9" key="1">
    <citation type="journal article" date="2019" name="Int. J. Syst. Evol. Microbiol.">
        <title>The Global Catalogue of Microorganisms (GCM) 10K type strain sequencing project: providing services to taxonomists for standard genome sequencing and annotation.</title>
        <authorList>
            <consortium name="The Broad Institute Genomics Platform"/>
            <consortium name="The Broad Institute Genome Sequencing Center for Infectious Disease"/>
            <person name="Wu L."/>
            <person name="Ma J."/>
        </authorList>
    </citation>
    <scope>NUCLEOTIDE SEQUENCE [LARGE SCALE GENOMIC DNA]</scope>
    <source>
        <strain evidence="9">LMG 29247</strain>
    </source>
</reference>
<dbReference type="InterPro" id="IPR036976">
    <property type="entry name" value="RimM_N_sf"/>
</dbReference>
<dbReference type="NCBIfam" id="TIGR02273">
    <property type="entry name" value="16S_RimM"/>
    <property type="match status" value="1"/>
</dbReference>
<dbReference type="InterPro" id="IPR011033">
    <property type="entry name" value="PRC_barrel-like_sf"/>
</dbReference>
<gene>
    <name evidence="5 8" type="primary">rimM</name>
    <name evidence="8" type="ORF">ACFSF0_09935</name>
</gene>
<evidence type="ECO:0000256" key="3">
    <source>
        <dbReference type="ARBA" id="ARBA00022552"/>
    </source>
</evidence>
<comment type="subcellular location">
    <subcellularLocation>
        <location evidence="5">Cytoplasm</location>
    </subcellularLocation>
</comment>
<dbReference type="Pfam" id="PF01782">
    <property type="entry name" value="RimM"/>
    <property type="match status" value="1"/>
</dbReference>
<keyword evidence="4 5" id="KW-0143">Chaperone</keyword>
<evidence type="ECO:0000313" key="9">
    <source>
        <dbReference type="Proteomes" id="UP001597304"/>
    </source>
</evidence>
<keyword evidence="9" id="KW-1185">Reference proteome</keyword>
<dbReference type="InterPro" id="IPR002676">
    <property type="entry name" value="RimM_N"/>
</dbReference>
<name>A0ABW4KSB4_9BURK</name>
<dbReference type="InterPro" id="IPR011961">
    <property type="entry name" value="RimM"/>
</dbReference>
<proteinExistence type="inferred from homology"/>
<evidence type="ECO:0000313" key="8">
    <source>
        <dbReference type="EMBL" id="MFD1710925.1"/>
    </source>
</evidence>
<dbReference type="PANTHER" id="PTHR33692:SF1">
    <property type="entry name" value="RIBOSOME MATURATION FACTOR RIMM"/>
    <property type="match status" value="1"/>
</dbReference>
<feature type="domain" description="Ribosome maturation factor RimM PRC barrel" evidence="7">
    <location>
        <begin position="117"/>
        <end position="187"/>
    </location>
</feature>
<dbReference type="HAMAP" id="MF_00014">
    <property type="entry name" value="Ribosome_mat_RimM"/>
    <property type="match status" value="1"/>
</dbReference>
<dbReference type="Gene3D" id="2.30.30.240">
    <property type="entry name" value="PRC-barrel domain"/>
    <property type="match status" value="1"/>
</dbReference>
<comment type="function">
    <text evidence="5">An accessory protein needed during the final step in the assembly of 30S ribosomal subunit, possibly for assembly of the head region. Essential for efficient processing of 16S rRNA. May be needed both before and after RbfA during the maturation of 16S rRNA. It has affinity for free ribosomal 30S subunits but not for 70S ribosomes.</text>
</comment>
<dbReference type="SUPFAM" id="SSF50346">
    <property type="entry name" value="PRC-barrel domain"/>
    <property type="match status" value="1"/>
</dbReference>
<organism evidence="8 9">
    <name type="scientific">Ottowia flava</name>
    <dbReference type="NCBI Taxonomy" id="2675430"/>
    <lineage>
        <taxon>Bacteria</taxon>
        <taxon>Pseudomonadati</taxon>
        <taxon>Pseudomonadota</taxon>
        <taxon>Betaproteobacteria</taxon>
        <taxon>Burkholderiales</taxon>
        <taxon>Comamonadaceae</taxon>
        <taxon>Ottowia</taxon>
    </lineage>
</organism>
<keyword evidence="1 5" id="KW-0963">Cytoplasm</keyword>
<accession>A0ABW4KSB4</accession>
<comment type="domain">
    <text evidence="5">The PRC barrel domain binds ribosomal protein uS19.</text>
</comment>
<dbReference type="Pfam" id="PF24986">
    <property type="entry name" value="PRC_RimM"/>
    <property type="match status" value="1"/>
</dbReference>
<dbReference type="PANTHER" id="PTHR33692">
    <property type="entry name" value="RIBOSOME MATURATION FACTOR RIMM"/>
    <property type="match status" value="1"/>
</dbReference>
<dbReference type="Proteomes" id="UP001597304">
    <property type="component" value="Unassembled WGS sequence"/>
</dbReference>
<dbReference type="InterPro" id="IPR009000">
    <property type="entry name" value="Transl_B-barrel_sf"/>
</dbReference>
<keyword evidence="2 5" id="KW-0690">Ribosome biogenesis</keyword>
<evidence type="ECO:0000256" key="4">
    <source>
        <dbReference type="ARBA" id="ARBA00023186"/>
    </source>
</evidence>
<evidence type="ECO:0000256" key="5">
    <source>
        <dbReference type="HAMAP-Rule" id="MF_00014"/>
    </source>
</evidence>
<sequence>MTPGAPEPAELPPDAVEVGRVLDAWGIKGWFKIQPYSASPEALFSSQRWFLQQPERGARHFSGTVSLSIKQTREHADTVVASAHEVPDRTAAEQLKGARIFIARSSFPTPEEGEYYWVDLIGLPVVNREGVALGHVTDLMATGPQQTLVLGYEANGKQLERLIPFVDAYVDEVDLAGKRITVDWQADY</sequence>
<comment type="similarity">
    <text evidence="5">Belongs to the RimM family.</text>
</comment>
<dbReference type="EMBL" id="JBHUEJ010000019">
    <property type="protein sequence ID" value="MFD1710925.1"/>
    <property type="molecule type" value="Genomic_DNA"/>
</dbReference>
<evidence type="ECO:0000256" key="1">
    <source>
        <dbReference type="ARBA" id="ARBA00022490"/>
    </source>
</evidence>
<feature type="domain" description="RimM N-terminal" evidence="6">
    <location>
        <begin position="18"/>
        <end position="105"/>
    </location>
</feature>
<dbReference type="Gene3D" id="2.40.30.60">
    <property type="entry name" value="RimM"/>
    <property type="match status" value="1"/>
</dbReference>